<comment type="caution">
    <text evidence="2">The sequence shown here is derived from an EMBL/GenBank/DDBJ whole genome shotgun (WGS) entry which is preliminary data.</text>
</comment>
<protein>
    <recommendedName>
        <fullName evidence="4">Lipoprotein</fullName>
    </recommendedName>
</protein>
<dbReference type="EMBL" id="JBHTEE010000001">
    <property type="protein sequence ID" value="MFC7604928.1"/>
    <property type="molecule type" value="Genomic_DNA"/>
</dbReference>
<name>A0ABW2T8B9_9ACTN</name>
<dbReference type="Proteomes" id="UP001596514">
    <property type="component" value="Unassembled WGS sequence"/>
</dbReference>
<evidence type="ECO:0000256" key="1">
    <source>
        <dbReference type="SAM" id="MobiDB-lite"/>
    </source>
</evidence>
<evidence type="ECO:0008006" key="4">
    <source>
        <dbReference type="Google" id="ProtNLM"/>
    </source>
</evidence>
<proteinExistence type="predicted"/>
<feature type="region of interest" description="Disordered" evidence="1">
    <location>
        <begin position="25"/>
        <end position="44"/>
    </location>
</feature>
<organism evidence="2 3">
    <name type="scientific">Streptosporangium amethystogenes subsp. fukuiense</name>
    <dbReference type="NCBI Taxonomy" id="698418"/>
    <lineage>
        <taxon>Bacteria</taxon>
        <taxon>Bacillati</taxon>
        <taxon>Actinomycetota</taxon>
        <taxon>Actinomycetes</taxon>
        <taxon>Streptosporangiales</taxon>
        <taxon>Streptosporangiaceae</taxon>
        <taxon>Streptosporangium</taxon>
    </lineage>
</organism>
<reference evidence="3" key="1">
    <citation type="journal article" date="2019" name="Int. J. Syst. Evol. Microbiol.">
        <title>The Global Catalogue of Microorganisms (GCM) 10K type strain sequencing project: providing services to taxonomists for standard genome sequencing and annotation.</title>
        <authorList>
            <consortium name="The Broad Institute Genomics Platform"/>
            <consortium name="The Broad Institute Genome Sequencing Center for Infectious Disease"/>
            <person name="Wu L."/>
            <person name="Ma J."/>
        </authorList>
    </citation>
    <scope>NUCLEOTIDE SEQUENCE [LARGE SCALE GENOMIC DNA]</scope>
    <source>
        <strain evidence="3">JCM 10083</strain>
    </source>
</reference>
<dbReference type="PROSITE" id="PS51257">
    <property type="entry name" value="PROKAR_LIPOPROTEIN"/>
    <property type="match status" value="1"/>
</dbReference>
<accession>A0ABW2T8B9</accession>
<gene>
    <name evidence="2" type="ORF">ACFQVD_32965</name>
</gene>
<evidence type="ECO:0000313" key="3">
    <source>
        <dbReference type="Proteomes" id="UP001596514"/>
    </source>
</evidence>
<sequence length="190" mass="20540">MNIARISLMTLAAGVLTGCTFTLETDQENGSSPQNPPKPPGTFATPFPTAIGALDLQSATPAEERFKLPDGPHHKILGTQLTAFYQDTPRLRSFYATGAQAEVTDPKAAVDWLTAQDRERENPQTDWVYVGTGPLRGAASCRNTDDGTYCYWADADTVGFLEIPRSLAGKITESFAMIRGALEGEPSKSR</sequence>
<dbReference type="RefSeq" id="WP_343966725.1">
    <property type="nucleotide sequence ID" value="NZ_BAAAGK010000044.1"/>
</dbReference>
<keyword evidence="3" id="KW-1185">Reference proteome</keyword>
<evidence type="ECO:0000313" key="2">
    <source>
        <dbReference type="EMBL" id="MFC7604928.1"/>
    </source>
</evidence>